<evidence type="ECO:0008006" key="4">
    <source>
        <dbReference type="Google" id="ProtNLM"/>
    </source>
</evidence>
<sequence length="149" mass="15922" precursor="true">MFKKISAFLAVALIAGVVVATEADTKKTVQCVVANKAADMSKSVDYKDGKVYFCCGGCAGKFAKSEKKFAVKANHQLVATKQYEQKLCPFSSKPADPAKATEVAGVKVAFCCDGCKGKVESTQGDEAKMKLVFTDAKFAKAFKKVAKKK</sequence>
<feature type="chain" id="PRO_5021754328" description="YHS domain protein" evidence="1">
    <location>
        <begin position="21"/>
        <end position="149"/>
    </location>
</feature>
<name>A0A517NLV3_9BACT</name>
<feature type="signal peptide" evidence="1">
    <location>
        <begin position="1"/>
        <end position="20"/>
    </location>
</feature>
<keyword evidence="1" id="KW-0732">Signal</keyword>
<evidence type="ECO:0000256" key="1">
    <source>
        <dbReference type="SAM" id="SignalP"/>
    </source>
</evidence>
<dbReference type="RefSeq" id="WP_145415714.1">
    <property type="nucleotide sequence ID" value="NZ_CP036526.1"/>
</dbReference>
<proteinExistence type="predicted"/>
<reference evidence="2 3" key="1">
    <citation type="submission" date="2019-02" db="EMBL/GenBank/DDBJ databases">
        <title>Deep-cultivation of Planctomycetes and their phenomic and genomic characterization uncovers novel biology.</title>
        <authorList>
            <person name="Wiegand S."/>
            <person name="Jogler M."/>
            <person name="Boedeker C."/>
            <person name="Pinto D."/>
            <person name="Vollmers J."/>
            <person name="Rivas-Marin E."/>
            <person name="Kohn T."/>
            <person name="Peeters S.H."/>
            <person name="Heuer A."/>
            <person name="Rast P."/>
            <person name="Oberbeckmann S."/>
            <person name="Bunk B."/>
            <person name="Jeske O."/>
            <person name="Meyerdierks A."/>
            <person name="Storesund J.E."/>
            <person name="Kallscheuer N."/>
            <person name="Luecker S."/>
            <person name="Lage O.M."/>
            <person name="Pohl T."/>
            <person name="Merkel B.J."/>
            <person name="Hornburger P."/>
            <person name="Mueller R.-W."/>
            <person name="Bruemmer F."/>
            <person name="Labrenz M."/>
            <person name="Spormann A.M."/>
            <person name="Op den Camp H."/>
            <person name="Overmann J."/>
            <person name="Amann R."/>
            <person name="Jetten M.S.M."/>
            <person name="Mascher T."/>
            <person name="Medema M.H."/>
            <person name="Devos D.P."/>
            <person name="Kaster A.-K."/>
            <person name="Ovreas L."/>
            <person name="Rohde M."/>
            <person name="Galperin M.Y."/>
            <person name="Jogler C."/>
        </authorList>
    </citation>
    <scope>NUCLEOTIDE SEQUENCE [LARGE SCALE GENOMIC DNA]</scope>
    <source>
        <strain evidence="2 3">K23_9</strain>
    </source>
</reference>
<organism evidence="2 3">
    <name type="scientific">Stieleria marina</name>
    <dbReference type="NCBI Taxonomy" id="1930275"/>
    <lineage>
        <taxon>Bacteria</taxon>
        <taxon>Pseudomonadati</taxon>
        <taxon>Planctomycetota</taxon>
        <taxon>Planctomycetia</taxon>
        <taxon>Pirellulales</taxon>
        <taxon>Pirellulaceae</taxon>
        <taxon>Stieleria</taxon>
    </lineage>
</organism>
<evidence type="ECO:0000313" key="3">
    <source>
        <dbReference type="Proteomes" id="UP000319817"/>
    </source>
</evidence>
<accession>A0A517NLV3</accession>
<protein>
    <recommendedName>
        <fullName evidence="4">YHS domain protein</fullName>
    </recommendedName>
</protein>
<dbReference type="EMBL" id="CP036526">
    <property type="protein sequence ID" value="QDT08117.1"/>
    <property type="molecule type" value="Genomic_DNA"/>
</dbReference>
<dbReference type="OrthoDB" id="9815497at2"/>
<keyword evidence="3" id="KW-1185">Reference proteome</keyword>
<dbReference type="Proteomes" id="UP000319817">
    <property type="component" value="Chromosome"/>
</dbReference>
<gene>
    <name evidence="2" type="ORF">K239x_00480</name>
</gene>
<dbReference type="AlphaFoldDB" id="A0A517NLV3"/>
<evidence type="ECO:0000313" key="2">
    <source>
        <dbReference type="EMBL" id="QDT08117.1"/>
    </source>
</evidence>